<evidence type="ECO:0000313" key="2">
    <source>
        <dbReference type="Proteomes" id="UP001321700"/>
    </source>
</evidence>
<dbReference type="Gene3D" id="3.40.30.10">
    <property type="entry name" value="Glutaredoxin"/>
    <property type="match status" value="1"/>
</dbReference>
<accession>A0ABU3KJC2</accession>
<keyword evidence="2" id="KW-1185">Reference proteome</keyword>
<comment type="caution">
    <text evidence="1">The sequence shown here is derived from an EMBL/GenBank/DDBJ whole genome shotgun (WGS) entry which is preliminary data.</text>
</comment>
<dbReference type="Proteomes" id="UP001321700">
    <property type="component" value="Unassembled WGS sequence"/>
</dbReference>
<name>A0ABU3KJC2_9BURK</name>
<gene>
    <name evidence="1" type="ORF">RAE19_03805</name>
</gene>
<reference evidence="1 2" key="1">
    <citation type="submission" date="2023-08" db="EMBL/GenBank/DDBJ databases">
        <title>Rhodoferax potami sp. nov. and Rhodoferax mekongensis sp. nov., isolated from the Mekong River in Thailand.</title>
        <authorList>
            <person name="Kitikhun S."/>
            <person name="Charoenyingcharoen P."/>
            <person name="Siriarchawattana P."/>
            <person name="Likhitrattanapisal S."/>
            <person name="Nilsakha T."/>
            <person name="Chanpet A."/>
            <person name="Rattanawaree P."/>
            <person name="Ingsriswang S."/>
        </authorList>
    </citation>
    <scope>NUCLEOTIDE SEQUENCE [LARGE SCALE GENOMIC DNA]</scope>
    <source>
        <strain evidence="1 2">TBRC 17660</strain>
    </source>
</reference>
<dbReference type="EMBL" id="JAVBIK010000001">
    <property type="protein sequence ID" value="MDT7517871.1"/>
    <property type="molecule type" value="Genomic_DNA"/>
</dbReference>
<dbReference type="SUPFAM" id="SSF52833">
    <property type="entry name" value="Thioredoxin-like"/>
    <property type="match status" value="1"/>
</dbReference>
<sequence>MTIKSPSSSALASPTPPQRSRLHLLALPALLGLGGLAGCGDKKDETAAPAAKSTALSPAQAYDKIAAEGKGFTVGALMAANPAYVLFDPQCPHCGHLWTASQALLPKAKFVWIPVSFINGKSAPQGAAILTAANPAEFMAAHEASLLAGSGGTPLPASVPPEVEAIIKANTVLFNDLAAESVPYMVAKNVKTGQVVANAGAMQTAALAEFLGVN</sequence>
<dbReference type="RefSeq" id="WP_313873671.1">
    <property type="nucleotide sequence ID" value="NZ_JAVBIK010000001.1"/>
</dbReference>
<organism evidence="1 2">
    <name type="scientific">Rhodoferax potami</name>
    <dbReference type="NCBI Taxonomy" id="3068338"/>
    <lineage>
        <taxon>Bacteria</taxon>
        <taxon>Pseudomonadati</taxon>
        <taxon>Pseudomonadota</taxon>
        <taxon>Betaproteobacteria</taxon>
        <taxon>Burkholderiales</taxon>
        <taxon>Comamonadaceae</taxon>
        <taxon>Rhodoferax</taxon>
    </lineage>
</organism>
<evidence type="ECO:0000313" key="1">
    <source>
        <dbReference type="EMBL" id="MDT7517871.1"/>
    </source>
</evidence>
<protein>
    <submittedName>
        <fullName evidence="1">DsbC family protein</fullName>
    </submittedName>
</protein>
<dbReference type="InterPro" id="IPR036249">
    <property type="entry name" value="Thioredoxin-like_sf"/>
</dbReference>
<proteinExistence type="predicted"/>